<evidence type="ECO:0000313" key="3">
    <source>
        <dbReference type="Proteomes" id="UP000478090"/>
    </source>
</evidence>
<dbReference type="Proteomes" id="UP000478090">
    <property type="component" value="Unassembled WGS sequence"/>
</dbReference>
<gene>
    <name evidence="2" type="ORF">GTP27_20805</name>
</gene>
<sequence>MTGSDVRGFRLSAVDFGFISPLAGQPAGLLPGKLTITAEKVGGGTVYAELEFGALDNSSASPFLHATLDSQFGNAAYSSVVFSSCVYDSANGCSQGKNQAQFGIDNIEVAAVPEPQTYAMMGLGLAAIGLLARRRRASHNA</sequence>
<evidence type="ECO:0000313" key="2">
    <source>
        <dbReference type="EMBL" id="MYM41751.1"/>
    </source>
</evidence>
<name>A0ABW9VQA8_9BURK</name>
<dbReference type="NCBIfam" id="TIGR02595">
    <property type="entry name" value="PEP_CTERM"/>
    <property type="match status" value="1"/>
</dbReference>
<protein>
    <submittedName>
        <fullName evidence="2">PEP-CTERM sorting domain-containing protein</fullName>
    </submittedName>
</protein>
<dbReference type="NCBIfam" id="NF038120">
    <property type="entry name" value="PEP_CTERM_QFxxD"/>
    <property type="match status" value="1"/>
</dbReference>
<accession>A0ABW9VQA8</accession>
<feature type="domain" description="Ice-binding protein C-terminal" evidence="1">
    <location>
        <begin position="111"/>
        <end position="135"/>
    </location>
</feature>
<proteinExistence type="predicted"/>
<dbReference type="EMBL" id="WWCM01000021">
    <property type="protein sequence ID" value="MYM41751.1"/>
    <property type="molecule type" value="Genomic_DNA"/>
</dbReference>
<dbReference type="Pfam" id="PF07589">
    <property type="entry name" value="PEP-CTERM"/>
    <property type="match status" value="1"/>
</dbReference>
<comment type="caution">
    <text evidence="2">The sequence shown here is derived from an EMBL/GenBank/DDBJ whole genome shotgun (WGS) entry which is preliminary data.</text>
</comment>
<evidence type="ECO:0000259" key="1">
    <source>
        <dbReference type="Pfam" id="PF07589"/>
    </source>
</evidence>
<keyword evidence="3" id="KW-1185">Reference proteome</keyword>
<organism evidence="2 3">
    <name type="scientific">Duganella qianjiadongensis</name>
    <dbReference type="NCBI Taxonomy" id="2692176"/>
    <lineage>
        <taxon>Bacteria</taxon>
        <taxon>Pseudomonadati</taxon>
        <taxon>Pseudomonadota</taxon>
        <taxon>Betaproteobacteria</taxon>
        <taxon>Burkholderiales</taxon>
        <taxon>Oxalobacteraceae</taxon>
        <taxon>Telluria group</taxon>
        <taxon>Duganella</taxon>
    </lineage>
</organism>
<dbReference type="InterPro" id="IPR013424">
    <property type="entry name" value="Ice-binding_C"/>
</dbReference>
<reference evidence="2 3" key="1">
    <citation type="submission" date="2019-12" db="EMBL/GenBank/DDBJ databases">
        <title>Novel species isolated from a subtropical stream in China.</title>
        <authorList>
            <person name="Lu H."/>
        </authorList>
    </citation>
    <scope>NUCLEOTIDE SEQUENCE [LARGE SCALE GENOMIC DNA]</scope>
    <source>
        <strain evidence="2 3">CY13W</strain>
    </source>
</reference>